<proteinExistence type="predicted"/>
<dbReference type="InterPro" id="IPR050817">
    <property type="entry name" value="DjlA_DnaK_co-chaperone"/>
</dbReference>
<protein>
    <submittedName>
        <fullName evidence="3">Heat shock protein DnaJ</fullName>
    </submittedName>
</protein>
<dbReference type="Proteomes" id="UP000800094">
    <property type="component" value="Unassembled WGS sequence"/>
</dbReference>
<dbReference type="SMART" id="SM00271">
    <property type="entry name" value="DnaJ"/>
    <property type="match status" value="1"/>
</dbReference>
<dbReference type="SUPFAM" id="SSF46565">
    <property type="entry name" value="Chaperone J-domain"/>
    <property type="match status" value="1"/>
</dbReference>
<dbReference type="InterPro" id="IPR018253">
    <property type="entry name" value="DnaJ_domain_CS"/>
</dbReference>
<keyword evidence="4" id="KW-1185">Reference proteome</keyword>
<evidence type="ECO:0000259" key="2">
    <source>
        <dbReference type="PROSITE" id="PS50076"/>
    </source>
</evidence>
<dbReference type="GeneID" id="54576014"/>
<dbReference type="PROSITE" id="PS50076">
    <property type="entry name" value="DNAJ_2"/>
    <property type="match status" value="1"/>
</dbReference>
<sequence length="64" mass="7315">NYYANLGVSKNATIEEIKSAFRRLAKEHHPDKKGPNHDGDSTEFRKIHEAYEKLSDPALRAAYD</sequence>
<dbReference type="AlphaFoldDB" id="A0A6A6HUQ3"/>
<feature type="domain" description="J" evidence="2">
    <location>
        <begin position="1"/>
        <end position="64"/>
    </location>
</feature>
<dbReference type="Pfam" id="PF00226">
    <property type="entry name" value="DnaJ"/>
    <property type="match status" value="1"/>
</dbReference>
<dbReference type="EMBL" id="ML987209">
    <property type="protein sequence ID" value="KAF2241915.1"/>
    <property type="molecule type" value="Genomic_DNA"/>
</dbReference>
<feature type="region of interest" description="Disordered" evidence="1">
    <location>
        <begin position="26"/>
        <end position="47"/>
    </location>
</feature>
<organism evidence="3 4">
    <name type="scientific">Trematosphaeria pertusa</name>
    <dbReference type="NCBI Taxonomy" id="390896"/>
    <lineage>
        <taxon>Eukaryota</taxon>
        <taxon>Fungi</taxon>
        <taxon>Dikarya</taxon>
        <taxon>Ascomycota</taxon>
        <taxon>Pezizomycotina</taxon>
        <taxon>Dothideomycetes</taxon>
        <taxon>Pleosporomycetidae</taxon>
        <taxon>Pleosporales</taxon>
        <taxon>Massarineae</taxon>
        <taxon>Trematosphaeriaceae</taxon>
        <taxon>Trematosphaeria</taxon>
    </lineage>
</organism>
<feature type="non-terminal residue" evidence="3">
    <location>
        <position position="1"/>
    </location>
</feature>
<dbReference type="PROSITE" id="PS00636">
    <property type="entry name" value="DNAJ_1"/>
    <property type="match status" value="1"/>
</dbReference>
<feature type="compositionally biased region" description="Basic and acidic residues" evidence="1">
    <location>
        <begin position="27"/>
        <end position="47"/>
    </location>
</feature>
<dbReference type="CDD" id="cd06257">
    <property type="entry name" value="DnaJ"/>
    <property type="match status" value="1"/>
</dbReference>
<dbReference type="Gene3D" id="1.10.287.110">
    <property type="entry name" value="DnaJ domain"/>
    <property type="match status" value="1"/>
</dbReference>
<evidence type="ECO:0000256" key="1">
    <source>
        <dbReference type="SAM" id="MobiDB-lite"/>
    </source>
</evidence>
<evidence type="ECO:0000313" key="3">
    <source>
        <dbReference type="EMBL" id="KAF2241915.1"/>
    </source>
</evidence>
<accession>A0A6A6HUQ3</accession>
<feature type="non-terminal residue" evidence="3">
    <location>
        <position position="64"/>
    </location>
</feature>
<keyword evidence="3" id="KW-0346">Stress response</keyword>
<reference evidence="3" key="1">
    <citation type="journal article" date="2020" name="Stud. Mycol.">
        <title>101 Dothideomycetes genomes: a test case for predicting lifestyles and emergence of pathogens.</title>
        <authorList>
            <person name="Haridas S."/>
            <person name="Albert R."/>
            <person name="Binder M."/>
            <person name="Bloem J."/>
            <person name="Labutti K."/>
            <person name="Salamov A."/>
            <person name="Andreopoulos B."/>
            <person name="Baker S."/>
            <person name="Barry K."/>
            <person name="Bills G."/>
            <person name="Bluhm B."/>
            <person name="Cannon C."/>
            <person name="Castanera R."/>
            <person name="Culley D."/>
            <person name="Daum C."/>
            <person name="Ezra D."/>
            <person name="Gonzalez J."/>
            <person name="Henrissat B."/>
            <person name="Kuo A."/>
            <person name="Liang C."/>
            <person name="Lipzen A."/>
            <person name="Lutzoni F."/>
            <person name="Magnuson J."/>
            <person name="Mondo S."/>
            <person name="Nolan M."/>
            <person name="Ohm R."/>
            <person name="Pangilinan J."/>
            <person name="Park H.-J."/>
            <person name="Ramirez L."/>
            <person name="Alfaro M."/>
            <person name="Sun H."/>
            <person name="Tritt A."/>
            <person name="Yoshinaga Y."/>
            <person name="Zwiers L.-H."/>
            <person name="Turgeon B."/>
            <person name="Goodwin S."/>
            <person name="Spatafora J."/>
            <person name="Crous P."/>
            <person name="Grigoriev I."/>
        </authorList>
    </citation>
    <scope>NUCLEOTIDE SEQUENCE</scope>
    <source>
        <strain evidence="3">CBS 122368</strain>
    </source>
</reference>
<evidence type="ECO:0000313" key="4">
    <source>
        <dbReference type="Proteomes" id="UP000800094"/>
    </source>
</evidence>
<dbReference type="OrthoDB" id="10250354at2759"/>
<dbReference type="InterPro" id="IPR001623">
    <property type="entry name" value="DnaJ_domain"/>
</dbReference>
<dbReference type="PANTHER" id="PTHR24074">
    <property type="entry name" value="CO-CHAPERONE PROTEIN DJLA"/>
    <property type="match status" value="1"/>
</dbReference>
<name>A0A6A6HUQ3_9PLEO</name>
<gene>
    <name evidence="3" type="ORF">BU26DRAFT_389409</name>
</gene>
<dbReference type="RefSeq" id="XP_033676919.1">
    <property type="nucleotide sequence ID" value="XM_033822684.1"/>
</dbReference>
<dbReference type="InterPro" id="IPR036869">
    <property type="entry name" value="J_dom_sf"/>
</dbReference>
<dbReference type="PRINTS" id="PR00625">
    <property type="entry name" value="JDOMAIN"/>
</dbReference>